<dbReference type="EMBL" id="QHBU01000021">
    <property type="protein sequence ID" value="PZR83851.1"/>
    <property type="molecule type" value="Genomic_DNA"/>
</dbReference>
<sequence>DNFLAAKKVAMALHTLITVQYPRDYLGLVGFGELARELRAEQLPEVSWDFTYGTNMQHALVIARRLLARQGGTKQVIMITDGEPTAHLLASGEPYFSYPPSPETVRVTLEEVVRCTKEGIVINTFMLDATGYLRHFVEKLTELNRGRAFFTTPETLGDYVLVDFLDQKRSARGGRGRRSA</sequence>
<dbReference type="AlphaFoldDB" id="A0A2W6B0G4"/>
<comment type="caution">
    <text evidence="1">The sequence shown here is derived from an EMBL/GenBank/DDBJ whole genome shotgun (WGS) entry which is preliminary data.</text>
</comment>
<gene>
    <name evidence="1" type="ORF">DLM65_01035</name>
</gene>
<dbReference type="InterPro" id="IPR036465">
    <property type="entry name" value="vWFA_dom_sf"/>
</dbReference>
<dbReference type="SUPFAM" id="SSF53300">
    <property type="entry name" value="vWA-like"/>
    <property type="match status" value="1"/>
</dbReference>
<proteinExistence type="predicted"/>
<evidence type="ECO:0000313" key="2">
    <source>
        <dbReference type="Proteomes" id="UP000248724"/>
    </source>
</evidence>
<protein>
    <recommendedName>
        <fullName evidence="3">VWFA domain-containing protein</fullName>
    </recommendedName>
</protein>
<accession>A0A2W6B0G4</accession>
<dbReference type="Gene3D" id="3.40.50.410">
    <property type="entry name" value="von Willebrand factor, type A domain"/>
    <property type="match status" value="1"/>
</dbReference>
<dbReference type="CDD" id="cd00198">
    <property type="entry name" value="vWFA"/>
    <property type="match status" value="1"/>
</dbReference>
<evidence type="ECO:0000313" key="1">
    <source>
        <dbReference type="EMBL" id="PZR83851.1"/>
    </source>
</evidence>
<name>A0A2W6B0G4_9BACT</name>
<organism evidence="1 2">
    <name type="scientific">Candidatus Aeolococcus gillhamiae</name>
    <dbReference type="NCBI Taxonomy" id="3127015"/>
    <lineage>
        <taxon>Bacteria</taxon>
        <taxon>Bacillati</taxon>
        <taxon>Candidatus Dormiibacterota</taxon>
        <taxon>Candidatus Dormibacteria</taxon>
        <taxon>Candidatus Aeolococcales</taxon>
        <taxon>Candidatus Aeolococcaceae</taxon>
        <taxon>Candidatus Aeolococcus</taxon>
    </lineage>
</organism>
<reference evidence="1 2" key="1">
    <citation type="journal article" date="2017" name="Nature">
        <title>Atmospheric trace gases support primary production in Antarctic desert surface soil.</title>
        <authorList>
            <person name="Ji M."/>
            <person name="Greening C."/>
            <person name="Vanwonterghem I."/>
            <person name="Carere C.R."/>
            <person name="Bay S.K."/>
            <person name="Steen J.A."/>
            <person name="Montgomery K."/>
            <person name="Lines T."/>
            <person name="Beardall J."/>
            <person name="van Dorst J."/>
            <person name="Snape I."/>
            <person name="Stott M.B."/>
            <person name="Hugenholtz P."/>
            <person name="Ferrari B.C."/>
        </authorList>
    </citation>
    <scope>NUCLEOTIDE SEQUENCE [LARGE SCALE GENOMIC DNA]</scope>
    <source>
        <strain evidence="1">RRmetagenome_bin12</strain>
    </source>
</reference>
<dbReference type="Proteomes" id="UP000248724">
    <property type="component" value="Unassembled WGS sequence"/>
</dbReference>
<feature type="non-terminal residue" evidence="1">
    <location>
        <position position="1"/>
    </location>
</feature>
<evidence type="ECO:0008006" key="3">
    <source>
        <dbReference type="Google" id="ProtNLM"/>
    </source>
</evidence>